<dbReference type="STRING" id="1844972.A7K91_22145"/>
<gene>
    <name evidence="2" type="ORF">A7K91_22145</name>
</gene>
<dbReference type="PANTHER" id="PTHR43308">
    <property type="entry name" value="OUTER MEMBRANE PROTEIN ALPHA-RELATED"/>
    <property type="match status" value="1"/>
</dbReference>
<dbReference type="Pfam" id="PF12733">
    <property type="entry name" value="Cadherin-like"/>
    <property type="match status" value="1"/>
</dbReference>
<dbReference type="InterPro" id="IPR025883">
    <property type="entry name" value="Cadherin-like_domain"/>
</dbReference>
<dbReference type="PANTHER" id="PTHR43308:SF5">
    <property type="entry name" value="S-LAYER PROTEIN _ PEPTIDOGLYCAN ENDO-BETA-N-ACETYLGLUCOSAMINIDASE"/>
    <property type="match status" value="1"/>
</dbReference>
<dbReference type="EMBL" id="LYPA01000032">
    <property type="protein sequence ID" value="OBR67588.1"/>
    <property type="molecule type" value="Genomic_DNA"/>
</dbReference>
<dbReference type="RefSeq" id="WP_068680393.1">
    <property type="nucleotide sequence ID" value="NZ_LYPA01000032.1"/>
</dbReference>
<evidence type="ECO:0000313" key="3">
    <source>
        <dbReference type="Proteomes" id="UP000092024"/>
    </source>
</evidence>
<accession>A0A1A5YPV5</accession>
<dbReference type="InterPro" id="IPR051465">
    <property type="entry name" value="Cell_Envelope_Struct_Comp"/>
</dbReference>
<feature type="domain" description="SLH" evidence="1">
    <location>
        <begin position="1717"/>
        <end position="1780"/>
    </location>
</feature>
<sequence length="1879" mass="195842">MSKKRMIFWLTALVVLLPVVGALLTPELTVPLRAAGIGGQILTGYSTYTNNVYEGRATEYTFSVDGIVQNSPNPPAVADWLTPSVFYDYGWSRFSWNPVFTYSSNGAIGQTSDSLAIPATATWVTISSFQVERTGVNNPIGNTSFRYSVDGITELTTDNELNIPPNALWATLYSFTDGWTNTTDHVHWSYELNRPVPHIASLTVSSDGAPGYAKTGDTITVELETDIAIQSPIIKIAGTTVAATGSGTSWSASLAVTDMLPEGAVSLSAAIFSEAGAPGSVFTATTNNSVVFYDKTAPQLTYSLSPSGPSNEDVSVQVSAADASSSIASFKWASGNQNVNYFVAQGHDLLGSNAGAALATDSFTVTENGTFTLYARDIAGNEAVFPITVSSIDKIPPVIVLTPSGTAGPTNTDVEIRLDASDNVAIAKRLWAAGLQNAAFFQSGNGTSLNDGFSVTQNGVYSVYVEDTAGNSALETIEVANIFKQVPELMLTPSPSGPTNGDVVVGIEASIAGESAGNNLAKLRAAKGDRNADYFIGGGEDVLSAAEFIADENGMYTVYARDAAGNETVKTVEIKSIFKQAPELMLTPSPSAPTNGDVVVGIEAAVADDSAGNGLAGLRAAKGDRNAAYFIGGGGEDVLDESAFTADESGMYTVYARDAAGNETVKTLEITNIFKQAPELMLTPSPSGPTNGNVEVGIAAIVAGESAGNGLAELRAAKGDQNAAYFIGGGGEDVLDESAFTADENGTYTVYARDAAGNETVEAIEITNIFKQAPELSLTFSPSAPTNANVVVGVEVSVAGTAADNSLAELGAAKGEQDAAYFIGGGGEDVLNEEEFVADENGTYTVYARDAAGNETVKTIEITNIFKQIPELTLTSSRNTPTNGNVEVGIAVTFAGESAGNGLAGLRAAKGDRNAAYFIGGGGEDVLDGSAFTADESGTYTVYARDAAGNETVKTVEITNIFKQAPELMLTPSPSAPTNGNVEVGIAATVAGESAGNGLAELRAAKGDQNAAYFIGGGGENMLDESAFTADENGMYTVYARDAAGNETMETIELTNILRQAPELTLTSSPSAPTNGDVVVSIDASVAGTAAGNSLAELRVAKGDFDTAYFIGGGGEDVLDESEFTADENGTYTIYARDAAGNKTVERITISNVDRMKPALTLTSDYTAPINGNVMISVTASDSESGVRTVLWSAVSPETENPWPSEEVMDGVFVATANGLYTVIAYDYAGNSTVQQINVMNIYRDEPKLQLSLETEEPTGERAAVLAQVTAVGDGNSIAVVKWAEGEEPIAFFSGGAGNDITEARQFDAQTNGVYTVYTKDAAGNEAAATIEVDNIRRINADLAALTLSIDGQPVTLSPVFDPRQTHYTAQVASEVASVLLTASAADMAASVAVNGKAVQAGEQAVVSLNYGANTVDVEATAQLASVKQTYEIEITRARPAAAALPIIRSQIFGLRLNGQPITGLTESSIVDSSGALHYELKLESAGAIVSAASAGGENVLRIESQSGVAHKAEQVRFAFSTEAIRQLKDLKLKLVLSIEETEYEMPLDFSKSNSNELSVQLAVPGGTKLAKRLLDQTNTALAHNWNVKQASAAVSFASGGITGKGSLLLPLPDALNAVEARKLAVYMKVENGESRLMAGKVRYDAGGKATGITIETEGSGQAIVLAAEPIVTSYDNYMNGYGDGRFAPDRAVTRAELAALLTKLSPAGQAGAAAGGDTDFGDVPQEHWAAEAIAKAAASSWMSGGPDGSFRPESPLTRAELAVVLARWLAAQGTEQPAMFADAAEHWAASAISIVSEQGWLTGYEDGSFRPDRQVTRAQAVAVLNRVLGRPQLSGSGGDWQDVPASHWAADAIRSATQSFREEAYLNGETEVVAIQKP</sequence>
<protein>
    <recommendedName>
        <fullName evidence="1">SLH domain-containing protein</fullName>
    </recommendedName>
</protein>
<keyword evidence="3" id="KW-1185">Reference proteome</keyword>
<feature type="domain" description="SLH" evidence="1">
    <location>
        <begin position="1781"/>
        <end position="1839"/>
    </location>
</feature>
<evidence type="ECO:0000259" key="1">
    <source>
        <dbReference type="PROSITE" id="PS51272"/>
    </source>
</evidence>
<comment type="caution">
    <text evidence="2">The sequence shown here is derived from an EMBL/GenBank/DDBJ whole genome shotgun (WGS) entry which is preliminary data.</text>
</comment>
<dbReference type="Pfam" id="PF00395">
    <property type="entry name" value="SLH"/>
    <property type="match status" value="3"/>
</dbReference>
<dbReference type="OrthoDB" id="2481381at2"/>
<feature type="domain" description="SLH" evidence="1">
    <location>
        <begin position="1647"/>
        <end position="1716"/>
    </location>
</feature>
<dbReference type="InterPro" id="IPR001119">
    <property type="entry name" value="SLH_dom"/>
</dbReference>
<organism evidence="2 3">
    <name type="scientific">Paenibacillus oryzae</name>
    <dbReference type="NCBI Taxonomy" id="1844972"/>
    <lineage>
        <taxon>Bacteria</taxon>
        <taxon>Bacillati</taxon>
        <taxon>Bacillota</taxon>
        <taxon>Bacilli</taxon>
        <taxon>Bacillales</taxon>
        <taxon>Paenibacillaceae</taxon>
        <taxon>Paenibacillus</taxon>
    </lineage>
</organism>
<reference evidence="2 3" key="1">
    <citation type="submission" date="2016-05" db="EMBL/GenBank/DDBJ databases">
        <title>Paenibacillus oryzae. sp. nov., isolated from the rice root.</title>
        <authorList>
            <person name="Zhang J."/>
            <person name="Zhang X."/>
        </authorList>
    </citation>
    <scope>NUCLEOTIDE SEQUENCE [LARGE SCALE GENOMIC DNA]</scope>
    <source>
        <strain evidence="2 3">1DrF-4</strain>
    </source>
</reference>
<name>A0A1A5YPV5_9BACL</name>
<dbReference type="PROSITE" id="PS51272">
    <property type="entry name" value="SLH"/>
    <property type="match status" value="3"/>
</dbReference>
<proteinExistence type="predicted"/>
<evidence type="ECO:0000313" key="2">
    <source>
        <dbReference type="EMBL" id="OBR67588.1"/>
    </source>
</evidence>
<dbReference type="PRINTS" id="PR00313">
    <property type="entry name" value="CABNDNGRPT"/>
</dbReference>
<dbReference type="Proteomes" id="UP000092024">
    <property type="component" value="Unassembled WGS sequence"/>
</dbReference>